<feature type="transmembrane region" description="Helical" evidence="1">
    <location>
        <begin position="6"/>
        <end position="29"/>
    </location>
</feature>
<organism evidence="3">
    <name type="scientific">Caenorhabditis brenneri</name>
    <name type="common">Nematode worm</name>
    <dbReference type="NCBI Taxonomy" id="135651"/>
    <lineage>
        <taxon>Eukaryota</taxon>
        <taxon>Metazoa</taxon>
        <taxon>Ecdysozoa</taxon>
        <taxon>Nematoda</taxon>
        <taxon>Chromadorea</taxon>
        <taxon>Rhabditida</taxon>
        <taxon>Rhabditina</taxon>
        <taxon>Rhabditomorpha</taxon>
        <taxon>Rhabditoidea</taxon>
        <taxon>Rhabditidae</taxon>
        <taxon>Peloderinae</taxon>
        <taxon>Caenorhabditis</taxon>
    </lineage>
</organism>
<dbReference type="HOGENOM" id="CLU_937615_0_0_1"/>
<feature type="transmembrane region" description="Helical" evidence="1">
    <location>
        <begin position="167"/>
        <end position="188"/>
    </location>
</feature>
<sequence length="292" mass="33322">MVFWEMILVGNYLLASVGFIANIFYWKLVVFNSSFDGYSRIASFIIASATTLLIVSNVISTSVCLSYGSYFNSGPCLENGLYILMVVLHSYGECSIVAGLFILAFEKSVFAILFSTVSASILYLTSFLLVIYLFCAAKRRYYETLGIIPLTQRYMISESYELCRSTLPATISSLAINIVLFISFWMLLFDIIPQTKGNEYFVLANMVCFLGNNLFETNDLQTLNVTATLFPILFIIGSRKIRRKFVKINPFNHQQVESKEDQNFEVRQLNGNRINFTQTQNEYFEQLQSSWS</sequence>
<feature type="transmembrane region" description="Helical" evidence="1">
    <location>
        <begin position="80"/>
        <end position="103"/>
    </location>
</feature>
<keyword evidence="3" id="KW-1185">Reference proteome</keyword>
<dbReference type="eggNOG" id="ENOG502THEA">
    <property type="taxonomic scope" value="Eukaryota"/>
</dbReference>
<reference evidence="3" key="1">
    <citation type="submission" date="2011-07" db="EMBL/GenBank/DDBJ databases">
        <authorList>
            <consortium name="Caenorhabditis brenneri Sequencing and Analysis Consortium"/>
            <person name="Wilson R.K."/>
        </authorList>
    </citation>
    <scope>NUCLEOTIDE SEQUENCE [LARGE SCALE GENOMIC DNA]</scope>
    <source>
        <strain evidence="3">PB2801</strain>
    </source>
</reference>
<evidence type="ECO:0000256" key="1">
    <source>
        <dbReference type="SAM" id="Phobius"/>
    </source>
</evidence>
<keyword evidence="1" id="KW-0812">Transmembrane</keyword>
<evidence type="ECO:0000313" key="2">
    <source>
        <dbReference type="EMBL" id="EGT55208.1"/>
    </source>
</evidence>
<feature type="transmembrane region" description="Helical" evidence="1">
    <location>
        <begin position="221"/>
        <end position="238"/>
    </location>
</feature>
<dbReference type="InParanoid" id="G0N8N4"/>
<dbReference type="OrthoDB" id="5840324at2759"/>
<evidence type="ECO:0000313" key="3">
    <source>
        <dbReference type="Proteomes" id="UP000008068"/>
    </source>
</evidence>
<proteinExistence type="predicted"/>
<gene>
    <name evidence="2" type="ORF">CAEBREN_28600</name>
</gene>
<dbReference type="Proteomes" id="UP000008068">
    <property type="component" value="Unassembled WGS sequence"/>
</dbReference>
<accession>G0N8N4</accession>
<name>G0N8N4_CAEBE</name>
<protein>
    <submittedName>
        <fullName evidence="2">Uncharacterized protein</fullName>
    </submittedName>
</protein>
<keyword evidence="1" id="KW-0472">Membrane</keyword>
<keyword evidence="1" id="KW-1133">Transmembrane helix</keyword>
<feature type="transmembrane region" description="Helical" evidence="1">
    <location>
        <begin position="41"/>
        <end position="68"/>
    </location>
</feature>
<dbReference type="EMBL" id="GL379850">
    <property type="protein sequence ID" value="EGT55208.1"/>
    <property type="molecule type" value="Genomic_DNA"/>
</dbReference>
<feature type="transmembrane region" description="Helical" evidence="1">
    <location>
        <begin position="110"/>
        <end position="134"/>
    </location>
</feature>
<dbReference type="FunCoup" id="G0N8N4">
    <property type="interactions" value="1"/>
</dbReference>
<dbReference type="AlphaFoldDB" id="G0N8N4"/>